<proteinExistence type="predicted"/>
<keyword evidence="2" id="KW-1185">Reference proteome</keyword>
<comment type="caution">
    <text evidence="1">The sequence shown here is derived from an EMBL/GenBank/DDBJ whole genome shotgun (WGS) entry which is preliminary data.</text>
</comment>
<dbReference type="EMBL" id="JBIVPC010000006">
    <property type="protein sequence ID" value="MFJ6036965.1"/>
    <property type="molecule type" value="Genomic_DNA"/>
</dbReference>
<reference evidence="1 2" key="1">
    <citation type="submission" date="2024-10" db="EMBL/GenBank/DDBJ databases">
        <title>The Natural Products Discovery Center: Release of the First 8490 Sequenced Strains for Exploring Actinobacteria Biosynthetic Diversity.</title>
        <authorList>
            <person name="Kalkreuter E."/>
            <person name="Kautsar S.A."/>
            <person name="Yang D."/>
            <person name="Bader C.D."/>
            <person name="Teijaro C.N."/>
            <person name="Fluegel L."/>
            <person name="Davis C.M."/>
            <person name="Simpson J.R."/>
            <person name="Lauterbach L."/>
            <person name="Steele A.D."/>
            <person name="Gui C."/>
            <person name="Meng S."/>
            <person name="Li G."/>
            <person name="Viehrig K."/>
            <person name="Ye F."/>
            <person name="Su P."/>
            <person name="Kiefer A.F."/>
            <person name="Nichols A."/>
            <person name="Cepeda A.J."/>
            <person name="Yan W."/>
            <person name="Fan B."/>
            <person name="Jiang Y."/>
            <person name="Adhikari A."/>
            <person name="Zheng C.-J."/>
            <person name="Schuster L."/>
            <person name="Cowan T.M."/>
            <person name="Smanski M.J."/>
            <person name="Chevrette M.G."/>
            <person name="De Carvalho L.P.S."/>
            <person name="Shen B."/>
        </authorList>
    </citation>
    <scope>NUCLEOTIDE SEQUENCE [LARGE SCALE GENOMIC DNA]</scope>
    <source>
        <strain evidence="1 2">NPDC093086</strain>
    </source>
</reference>
<organism evidence="1 2">
    <name type="scientific">Streptomyces ardesiacus</name>
    <dbReference type="NCBI Taxonomy" id="285564"/>
    <lineage>
        <taxon>Bacteria</taxon>
        <taxon>Bacillati</taxon>
        <taxon>Actinomycetota</taxon>
        <taxon>Actinomycetes</taxon>
        <taxon>Kitasatosporales</taxon>
        <taxon>Streptomycetaceae</taxon>
        <taxon>Streptomyces</taxon>
    </lineage>
</organism>
<sequence>MRIAKRLPVVVGALAVTAAGVVFGTGQITAGSPRVESVAAGSPGYAVEDFNYPLADKILEDRDIVLKRGDGHIVLADCGSQAGLLEVWSRSKESVCFRVTGDSGFLTMEMPAVYGVRGNSYQTDVTMTVGDQEKRYEIAQNAWTNVGEAAEPEDGDHMLVEITTSK</sequence>
<dbReference type="Proteomes" id="UP001617907">
    <property type="component" value="Unassembled WGS sequence"/>
</dbReference>
<accession>A0ABW8H8F1</accession>
<protein>
    <recommendedName>
        <fullName evidence="3">Secreted protein</fullName>
    </recommendedName>
</protein>
<gene>
    <name evidence="1" type="ORF">ACIQFM_11970</name>
</gene>
<dbReference type="RefSeq" id="WP_350889508.1">
    <property type="nucleotide sequence ID" value="NZ_JBEOTR010000002.1"/>
</dbReference>
<name>A0ABW8H8F1_9ACTN</name>
<evidence type="ECO:0000313" key="1">
    <source>
        <dbReference type="EMBL" id="MFJ6036965.1"/>
    </source>
</evidence>
<evidence type="ECO:0000313" key="2">
    <source>
        <dbReference type="Proteomes" id="UP001617907"/>
    </source>
</evidence>
<evidence type="ECO:0008006" key="3">
    <source>
        <dbReference type="Google" id="ProtNLM"/>
    </source>
</evidence>